<evidence type="ECO:0000313" key="4">
    <source>
        <dbReference type="Proteomes" id="UP000178129"/>
    </source>
</evidence>
<gene>
    <name evidence="3" type="ORF">RCO7_06995</name>
</gene>
<reference evidence="4" key="1">
    <citation type="submission" date="2016-03" db="EMBL/GenBank/DDBJ databases">
        <authorList>
            <person name="Ploux O."/>
        </authorList>
    </citation>
    <scope>NUCLEOTIDE SEQUENCE [LARGE SCALE GENOMIC DNA]</scope>
    <source>
        <strain evidence="4">UK7</strain>
    </source>
</reference>
<organism evidence="3 4">
    <name type="scientific">Rhynchosporium graminicola</name>
    <dbReference type="NCBI Taxonomy" id="2792576"/>
    <lineage>
        <taxon>Eukaryota</taxon>
        <taxon>Fungi</taxon>
        <taxon>Dikarya</taxon>
        <taxon>Ascomycota</taxon>
        <taxon>Pezizomycotina</taxon>
        <taxon>Leotiomycetes</taxon>
        <taxon>Helotiales</taxon>
        <taxon>Ploettnerulaceae</taxon>
        <taxon>Rhynchosporium</taxon>
    </lineage>
</organism>
<keyword evidence="2" id="KW-0472">Membrane</keyword>
<sequence length="278" mass="31402">MAVVTRYHRLSEENTRPSLDSTGEDEHFLDPHDHDNPSTPSKQKQIKYSFHPTIYLRCVSSFLYLSGGIAMLLSHREQAMPASIFVFIAMGRQLWVPLHHLLTGFLRVRIRNLRIEFRKRGSRITTKEPKNKFPTWLLVGFVQMAIDIVLATLVLGFTAPVPYRSWYYGETLGAKIVVPFHYLSAADLGRGSRLKFEGRITFDKKDDDEDEVNPPSLPVYRDATAAGAGEPSLDVPKGVQTIWISTYGMGTISHYEHALIEVGMIKLVTSKLGEIQTV</sequence>
<dbReference type="Proteomes" id="UP000178129">
    <property type="component" value="Unassembled WGS sequence"/>
</dbReference>
<evidence type="ECO:0000256" key="1">
    <source>
        <dbReference type="SAM" id="MobiDB-lite"/>
    </source>
</evidence>
<comment type="caution">
    <text evidence="3">The sequence shown here is derived from an EMBL/GenBank/DDBJ whole genome shotgun (WGS) entry which is preliminary data.</text>
</comment>
<dbReference type="EMBL" id="FJUW01000004">
    <property type="protein sequence ID" value="CZS91620.1"/>
    <property type="molecule type" value="Genomic_DNA"/>
</dbReference>
<evidence type="ECO:0000313" key="3">
    <source>
        <dbReference type="EMBL" id="CZS91620.1"/>
    </source>
</evidence>
<protein>
    <submittedName>
        <fullName evidence="3">Uncharacterized protein</fullName>
    </submittedName>
</protein>
<dbReference type="InParanoid" id="A0A1E1K163"/>
<proteinExistence type="predicted"/>
<keyword evidence="2" id="KW-1133">Transmembrane helix</keyword>
<dbReference type="AlphaFoldDB" id="A0A1E1K163"/>
<keyword evidence="2" id="KW-0812">Transmembrane</keyword>
<accession>A0A1E1K163</accession>
<keyword evidence="4" id="KW-1185">Reference proteome</keyword>
<feature type="transmembrane region" description="Helical" evidence="2">
    <location>
        <begin position="54"/>
        <end position="74"/>
    </location>
</feature>
<feature type="compositionally biased region" description="Basic and acidic residues" evidence="1">
    <location>
        <begin position="24"/>
        <end position="36"/>
    </location>
</feature>
<feature type="transmembrane region" description="Helical" evidence="2">
    <location>
        <begin position="136"/>
        <end position="159"/>
    </location>
</feature>
<evidence type="ECO:0000256" key="2">
    <source>
        <dbReference type="SAM" id="Phobius"/>
    </source>
</evidence>
<name>A0A1E1K163_9HELO</name>
<feature type="transmembrane region" description="Helical" evidence="2">
    <location>
        <begin position="94"/>
        <end position="110"/>
    </location>
</feature>
<feature type="region of interest" description="Disordered" evidence="1">
    <location>
        <begin position="9"/>
        <end position="43"/>
    </location>
</feature>